<feature type="transmembrane region" description="Helical" evidence="4">
    <location>
        <begin position="20"/>
        <end position="42"/>
    </location>
</feature>
<dbReference type="OrthoDB" id="3252468at2"/>
<dbReference type="PANTHER" id="PTHR43248:SF29">
    <property type="entry name" value="TRIPEPTIDYL AMINOPEPTIDASE"/>
    <property type="match status" value="1"/>
</dbReference>
<evidence type="ECO:0000313" key="6">
    <source>
        <dbReference type="EMBL" id="SDT26848.1"/>
    </source>
</evidence>
<dbReference type="InterPro" id="IPR013595">
    <property type="entry name" value="Pept_S33_TAP-like_C"/>
</dbReference>
<dbReference type="Gene3D" id="3.40.50.1820">
    <property type="entry name" value="alpha/beta hydrolase"/>
    <property type="match status" value="1"/>
</dbReference>
<dbReference type="InterPro" id="IPR051601">
    <property type="entry name" value="Serine_prot/Carboxylest_S33"/>
</dbReference>
<comment type="similarity">
    <text evidence="1">Belongs to the peptidase S33 family.</text>
</comment>
<evidence type="ECO:0000259" key="5">
    <source>
        <dbReference type="Pfam" id="PF08386"/>
    </source>
</evidence>
<dbReference type="SUPFAM" id="SSF53474">
    <property type="entry name" value="alpha/beta-Hydrolases"/>
    <property type="match status" value="1"/>
</dbReference>
<dbReference type="RefSeq" id="WP_083364970.1">
    <property type="nucleotide sequence ID" value="NZ_LT629742.1"/>
</dbReference>
<name>A0A1H1YZL1_9MICO</name>
<dbReference type="InterPro" id="IPR029058">
    <property type="entry name" value="AB_hydrolase_fold"/>
</dbReference>
<protein>
    <submittedName>
        <fullName evidence="6">Alpha/beta hydrolase fold</fullName>
    </submittedName>
</protein>
<keyword evidence="4" id="KW-0812">Transmembrane</keyword>
<evidence type="ECO:0000256" key="2">
    <source>
        <dbReference type="ARBA" id="ARBA00022729"/>
    </source>
</evidence>
<evidence type="ECO:0000256" key="1">
    <source>
        <dbReference type="ARBA" id="ARBA00010088"/>
    </source>
</evidence>
<evidence type="ECO:0000256" key="3">
    <source>
        <dbReference type="ARBA" id="ARBA00022801"/>
    </source>
</evidence>
<dbReference type="Proteomes" id="UP000181956">
    <property type="component" value="Chromosome I"/>
</dbReference>
<dbReference type="Pfam" id="PF08386">
    <property type="entry name" value="Abhydrolase_4"/>
    <property type="match status" value="1"/>
</dbReference>
<feature type="domain" description="Peptidase S33 tripeptidyl aminopeptidase-like C-terminal" evidence="5">
    <location>
        <begin position="421"/>
        <end position="523"/>
    </location>
</feature>
<evidence type="ECO:0000256" key="4">
    <source>
        <dbReference type="SAM" id="Phobius"/>
    </source>
</evidence>
<organism evidence="6 7">
    <name type="scientific">Microterricola viridarii</name>
    <dbReference type="NCBI Taxonomy" id="412690"/>
    <lineage>
        <taxon>Bacteria</taxon>
        <taxon>Bacillati</taxon>
        <taxon>Actinomycetota</taxon>
        <taxon>Actinomycetes</taxon>
        <taxon>Micrococcales</taxon>
        <taxon>Microbacteriaceae</taxon>
        <taxon>Microterricola</taxon>
    </lineage>
</organism>
<keyword evidence="7" id="KW-1185">Reference proteome</keyword>
<gene>
    <name evidence="6" type="ORF">SAMN04489834_3261</name>
</gene>
<dbReference type="AlphaFoldDB" id="A0A1H1YZL1"/>
<evidence type="ECO:0000313" key="7">
    <source>
        <dbReference type="Proteomes" id="UP000181956"/>
    </source>
</evidence>
<reference evidence="7" key="1">
    <citation type="submission" date="2016-10" db="EMBL/GenBank/DDBJ databases">
        <authorList>
            <person name="Varghese N."/>
            <person name="Submissions S."/>
        </authorList>
    </citation>
    <scope>NUCLEOTIDE SEQUENCE [LARGE SCALE GENOMIC DNA]</scope>
    <source>
        <strain evidence="7">DSM 21772</strain>
    </source>
</reference>
<dbReference type="PANTHER" id="PTHR43248">
    <property type="entry name" value="2-SUCCINYL-6-HYDROXY-2,4-CYCLOHEXADIENE-1-CARBOXYLATE SYNTHASE"/>
    <property type="match status" value="1"/>
</dbReference>
<dbReference type="GO" id="GO:0016787">
    <property type="term" value="F:hydrolase activity"/>
    <property type="evidence" value="ECO:0007669"/>
    <property type="project" value="UniProtKB-KW"/>
</dbReference>
<proteinExistence type="inferred from homology"/>
<dbReference type="STRING" id="412690.SAMN04489834_3261"/>
<dbReference type="EMBL" id="LT629742">
    <property type="protein sequence ID" value="SDT26848.1"/>
    <property type="molecule type" value="Genomic_DNA"/>
</dbReference>
<keyword evidence="4" id="KW-1133">Transmembrane helix</keyword>
<keyword evidence="4" id="KW-0472">Membrane</keyword>
<keyword evidence="3 6" id="KW-0378">Hydrolase</keyword>
<sequence>MTTATGPTPTTTPRRRARRLGAALAGVLAVTLALTGCVTAFLPEPPPATSTPTGEDVDASLAPFYGQTVQWSNCGGGMQCADVNAPLDWADPASGSIKLAIVRQNASGDKIGSLFVNPGGPGASGFDFVKDSVNYATDQRLQERFDVVGFDPRGVGRSTAVTCYDAAGMDAYLYDVSTTKRGTDAWIAEMTTSARDFGEACADETGPLLEHVDTESAARDLDLLRAVLGDSELYYLGYSYGTFLGAVYAELFPGKVGRLVLDGALDPAASNFEVTKVQAVGFENALRAYLKDCLSGTSCPFEGTVDQGMATIGALLQSVDASPIRAEDGRELGSNALLTAIIYPLYDANAWGMLSDMLESVMQGDAQLAFQFADGYNGRNPDGSYSDNSTEAFMAINCMDYSYNADPASMREQAAEIAAAAPVIGAYMSYGDIGCANWPYAFQGERGPIHAEGAPPIMVIGTTNDPATPYVWAEALADQLDSGVLVTYQGEGHTAYNKSNSCIANTVDDYLIAGTVPGADPRC</sequence>
<accession>A0A1H1YZL1</accession>
<keyword evidence="2" id="KW-0732">Signal</keyword>